<dbReference type="SUPFAM" id="SSF53850">
    <property type="entry name" value="Periplasmic binding protein-like II"/>
    <property type="match status" value="1"/>
</dbReference>
<gene>
    <name evidence="6" type="ORF">GCM10010918_39890</name>
</gene>
<organism evidence="6 7">
    <name type="scientific">Paenibacillus radicis</name>
    <name type="common">ex Gao et al. 2016</name>
    <dbReference type="NCBI Taxonomy" id="1737354"/>
    <lineage>
        <taxon>Bacteria</taxon>
        <taxon>Bacillati</taxon>
        <taxon>Bacillota</taxon>
        <taxon>Bacilli</taxon>
        <taxon>Bacillales</taxon>
        <taxon>Paenibacillaceae</taxon>
        <taxon>Paenibacillus</taxon>
    </lineage>
</organism>
<keyword evidence="3" id="KW-0238">DNA-binding</keyword>
<evidence type="ECO:0000256" key="4">
    <source>
        <dbReference type="ARBA" id="ARBA00023163"/>
    </source>
</evidence>
<dbReference type="Gene3D" id="1.10.10.10">
    <property type="entry name" value="Winged helix-like DNA-binding domain superfamily/Winged helix DNA-binding domain"/>
    <property type="match status" value="1"/>
</dbReference>
<dbReference type="Gene3D" id="3.40.190.290">
    <property type="match status" value="1"/>
</dbReference>
<name>A0A917HH84_9BACL</name>
<dbReference type="GO" id="GO:0003677">
    <property type="term" value="F:DNA binding"/>
    <property type="evidence" value="ECO:0007669"/>
    <property type="project" value="UniProtKB-KW"/>
</dbReference>
<dbReference type="GO" id="GO:0003700">
    <property type="term" value="F:DNA-binding transcription factor activity"/>
    <property type="evidence" value="ECO:0007669"/>
    <property type="project" value="InterPro"/>
</dbReference>
<proteinExistence type="inferred from homology"/>
<dbReference type="PRINTS" id="PR00039">
    <property type="entry name" value="HTHLYSR"/>
</dbReference>
<dbReference type="Pfam" id="PF00126">
    <property type="entry name" value="HTH_1"/>
    <property type="match status" value="1"/>
</dbReference>
<dbReference type="InterPro" id="IPR036390">
    <property type="entry name" value="WH_DNA-bd_sf"/>
</dbReference>
<dbReference type="RefSeq" id="WP_188890945.1">
    <property type="nucleotide sequence ID" value="NZ_BMHY01000008.1"/>
</dbReference>
<reference evidence="6 7" key="1">
    <citation type="journal article" date="2014" name="Int. J. Syst. Evol. Microbiol.">
        <title>Complete genome sequence of Corynebacterium casei LMG S-19264T (=DSM 44701T), isolated from a smear-ripened cheese.</title>
        <authorList>
            <consortium name="US DOE Joint Genome Institute (JGI-PGF)"/>
            <person name="Walter F."/>
            <person name="Albersmeier A."/>
            <person name="Kalinowski J."/>
            <person name="Ruckert C."/>
        </authorList>
    </citation>
    <scope>NUCLEOTIDE SEQUENCE [LARGE SCALE GENOMIC DNA]</scope>
    <source>
        <strain evidence="6 7">CGMCC 1.15286</strain>
    </source>
</reference>
<feature type="domain" description="HTH lysR-type" evidence="5">
    <location>
        <begin position="1"/>
        <end position="58"/>
    </location>
</feature>
<dbReference type="EMBL" id="BMHY01000008">
    <property type="protein sequence ID" value="GGG78929.1"/>
    <property type="molecule type" value="Genomic_DNA"/>
</dbReference>
<dbReference type="AlphaFoldDB" id="A0A917HH84"/>
<dbReference type="CDD" id="cd05466">
    <property type="entry name" value="PBP2_LTTR_substrate"/>
    <property type="match status" value="1"/>
</dbReference>
<dbReference type="SUPFAM" id="SSF46785">
    <property type="entry name" value="Winged helix' DNA-binding domain"/>
    <property type="match status" value="1"/>
</dbReference>
<dbReference type="PROSITE" id="PS50931">
    <property type="entry name" value="HTH_LYSR"/>
    <property type="match status" value="1"/>
</dbReference>
<dbReference type="PANTHER" id="PTHR30346:SF0">
    <property type="entry name" value="HCA OPERON TRANSCRIPTIONAL ACTIVATOR HCAR"/>
    <property type="match status" value="1"/>
</dbReference>
<keyword evidence="4" id="KW-0804">Transcription</keyword>
<dbReference type="GO" id="GO:0032993">
    <property type="term" value="C:protein-DNA complex"/>
    <property type="evidence" value="ECO:0007669"/>
    <property type="project" value="TreeGrafter"/>
</dbReference>
<dbReference type="PANTHER" id="PTHR30346">
    <property type="entry name" value="TRANSCRIPTIONAL DUAL REGULATOR HCAR-RELATED"/>
    <property type="match status" value="1"/>
</dbReference>
<dbReference type="InterPro" id="IPR000847">
    <property type="entry name" value="LysR_HTH_N"/>
</dbReference>
<dbReference type="Pfam" id="PF03466">
    <property type="entry name" value="LysR_substrate"/>
    <property type="match status" value="1"/>
</dbReference>
<comment type="caution">
    <text evidence="6">The sequence shown here is derived from an EMBL/GenBank/DDBJ whole genome shotgun (WGS) entry which is preliminary data.</text>
</comment>
<dbReference type="Proteomes" id="UP000600247">
    <property type="component" value="Unassembled WGS sequence"/>
</dbReference>
<dbReference type="InterPro" id="IPR036388">
    <property type="entry name" value="WH-like_DNA-bd_sf"/>
</dbReference>
<evidence type="ECO:0000256" key="2">
    <source>
        <dbReference type="ARBA" id="ARBA00023015"/>
    </source>
</evidence>
<evidence type="ECO:0000256" key="1">
    <source>
        <dbReference type="ARBA" id="ARBA00009437"/>
    </source>
</evidence>
<evidence type="ECO:0000259" key="5">
    <source>
        <dbReference type="PROSITE" id="PS50931"/>
    </source>
</evidence>
<evidence type="ECO:0000313" key="7">
    <source>
        <dbReference type="Proteomes" id="UP000600247"/>
    </source>
</evidence>
<keyword evidence="2" id="KW-0805">Transcription regulation</keyword>
<keyword evidence="7" id="KW-1185">Reference proteome</keyword>
<accession>A0A917HH84</accession>
<protein>
    <submittedName>
        <fullName evidence="6">LysR family transcriptional regulator</fullName>
    </submittedName>
</protein>
<evidence type="ECO:0000313" key="6">
    <source>
        <dbReference type="EMBL" id="GGG78929.1"/>
    </source>
</evidence>
<comment type="similarity">
    <text evidence="1">Belongs to the LysR transcriptional regulatory family.</text>
</comment>
<sequence length="320" mass="36337">MTFQQMKYVAEIARCGSINKAAAKLFVSQSSISSALKELEAELNISIFSRSNQGVELTPEGRQFLSYANSLLERKSYIESLYTSNQVEPEAQFSVSTQRYPFAVDAFVRLVNQIDNPRFNFTIRETSMDKVIEDVSASVSDIGVIFTSNLTEKIIKRFLGTRNIEFHLLRKIQPCVYVRKGHPLAGRDTLRAEDLNDFIYMAFEHKQGESIDFSEEFNLIPARKPNRTIVVNDRATAVNVVCNTDVVSTGSGLLVEEFMDGRIMSIPLEDYGDKMRLGWIKLKNRSLSPETEAFIEQLKDSIETAIVYTEKVRREAQSHC</sequence>
<dbReference type="FunFam" id="1.10.10.10:FF:000001">
    <property type="entry name" value="LysR family transcriptional regulator"/>
    <property type="match status" value="1"/>
</dbReference>
<evidence type="ECO:0000256" key="3">
    <source>
        <dbReference type="ARBA" id="ARBA00023125"/>
    </source>
</evidence>
<dbReference type="InterPro" id="IPR005119">
    <property type="entry name" value="LysR_subst-bd"/>
</dbReference>